<evidence type="ECO:0000313" key="6">
    <source>
        <dbReference type="EMBL" id="KAK8061354.1"/>
    </source>
</evidence>
<dbReference type="Proteomes" id="UP001480595">
    <property type="component" value="Unassembled WGS sequence"/>
</dbReference>
<protein>
    <submittedName>
        <fullName evidence="6">Uncharacterized protein</fullName>
    </submittedName>
</protein>
<gene>
    <name evidence="6" type="ORF">PG994_007720</name>
</gene>
<keyword evidence="7" id="KW-1185">Reference proteome</keyword>
<evidence type="ECO:0000256" key="3">
    <source>
        <dbReference type="ARBA" id="ARBA00022989"/>
    </source>
</evidence>
<organism evidence="6 7">
    <name type="scientific">Apiospora phragmitis</name>
    <dbReference type="NCBI Taxonomy" id="2905665"/>
    <lineage>
        <taxon>Eukaryota</taxon>
        <taxon>Fungi</taxon>
        <taxon>Dikarya</taxon>
        <taxon>Ascomycota</taxon>
        <taxon>Pezizomycotina</taxon>
        <taxon>Sordariomycetes</taxon>
        <taxon>Xylariomycetidae</taxon>
        <taxon>Amphisphaeriales</taxon>
        <taxon>Apiosporaceae</taxon>
        <taxon>Apiospora</taxon>
    </lineage>
</organism>
<keyword evidence="3 5" id="KW-1133">Transmembrane helix</keyword>
<dbReference type="EMBL" id="JAQQWL010000008">
    <property type="protein sequence ID" value="KAK8061354.1"/>
    <property type="molecule type" value="Genomic_DNA"/>
</dbReference>
<keyword evidence="4 5" id="KW-0472">Membrane</keyword>
<keyword evidence="2 5" id="KW-0812">Transmembrane</keyword>
<comment type="subcellular location">
    <subcellularLocation>
        <location evidence="1">Membrane</location>
        <topology evidence="1">Multi-pass membrane protein</topology>
    </subcellularLocation>
</comment>
<dbReference type="RefSeq" id="XP_066714616.1">
    <property type="nucleotide sequence ID" value="XM_066859129.1"/>
</dbReference>
<comment type="caution">
    <text evidence="6">The sequence shown here is derived from an EMBL/GenBank/DDBJ whole genome shotgun (WGS) entry which is preliminary data.</text>
</comment>
<evidence type="ECO:0000256" key="1">
    <source>
        <dbReference type="ARBA" id="ARBA00004141"/>
    </source>
</evidence>
<dbReference type="PANTHER" id="PTHR31465:SF7">
    <property type="entry name" value="SPHINGOID LONG-CHAIN BASE TRANSPORTER RSB1"/>
    <property type="match status" value="1"/>
</dbReference>
<sequence>MCLGLVCEVLVYAGRITSWKNQWGENGFLMQIICLTIGPAFMAVGVYFRLRIIVCMFGSENSRLKPGMFSCTMGRCGQKEQLLVKYLTKGS</sequence>
<dbReference type="GeneID" id="92092192"/>
<evidence type="ECO:0000256" key="2">
    <source>
        <dbReference type="ARBA" id="ARBA00022692"/>
    </source>
</evidence>
<dbReference type="Pfam" id="PF04479">
    <property type="entry name" value="RTA1"/>
    <property type="match status" value="1"/>
</dbReference>
<dbReference type="PANTHER" id="PTHR31465">
    <property type="entry name" value="PROTEIN RTA1-RELATED"/>
    <property type="match status" value="1"/>
</dbReference>
<accession>A0ABR1UU47</accession>
<feature type="transmembrane region" description="Helical" evidence="5">
    <location>
        <begin position="28"/>
        <end position="48"/>
    </location>
</feature>
<evidence type="ECO:0000256" key="4">
    <source>
        <dbReference type="ARBA" id="ARBA00023136"/>
    </source>
</evidence>
<reference evidence="6 7" key="1">
    <citation type="submission" date="2023-01" db="EMBL/GenBank/DDBJ databases">
        <title>Analysis of 21 Apiospora genomes using comparative genomics revels a genus with tremendous synthesis potential of carbohydrate active enzymes and secondary metabolites.</title>
        <authorList>
            <person name="Sorensen T."/>
        </authorList>
    </citation>
    <scope>NUCLEOTIDE SEQUENCE [LARGE SCALE GENOMIC DNA]</scope>
    <source>
        <strain evidence="6 7">CBS 135458</strain>
    </source>
</reference>
<name>A0ABR1UU47_9PEZI</name>
<evidence type="ECO:0000313" key="7">
    <source>
        <dbReference type="Proteomes" id="UP001480595"/>
    </source>
</evidence>
<dbReference type="InterPro" id="IPR007568">
    <property type="entry name" value="RTA1"/>
</dbReference>
<evidence type="ECO:0000256" key="5">
    <source>
        <dbReference type="SAM" id="Phobius"/>
    </source>
</evidence>
<proteinExistence type="predicted"/>